<keyword evidence="1" id="KW-1133">Transmembrane helix</keyword>
<dbReference type="EMBL" id="LRQV01000218">
    <property type="protein sequence ID" value="KXK58268.1"/>
    <property type="molecule type" value="Genomic_DNA"/>
</dbReference>
<evidence type="ECO:0000313" key="3">
    <source>
        <dbReference type="Proteomes" id="UP000070620"/>
    </source>
</evidence>
<gene>
    <name evidence="2" type="ORF">AWW66_30720</name>
</gene>
<dbReference type="AlphaFoldDB" id="A0A136PIN7"/>
<name>A0A136PIN7_9ACTN</name>
<sequence length="223" mass="22321">MAILVPDPVRGGDGGRLITAARLGAMQPGVARTELSVGYTQSRTGRVVSLVLAGVLLVGACCGVGAISAHLVAQGASPGAAAVVALLFAGTAALAMTLLVVWTARAGAALAGTELTVRGLVSRTVDLRSATAVTLHAMAQSQAGVASDGSVVATGGVTRVPVLTVTTPGRTVRLRLRSLDGVLLPAGQMVALADALGWARCPGAREAADWLRAMAADPRTMLL</sequence>
<dbReference type="Proteomes" id="UP000070620">
    <property type="component" value="Unassembled WGS sequence"/>
</dbReference>
<keyword evidence="3" id="KW-1185">Reference proteome</keyword>
<keyword evidence="1" id="KW-0812">Transmembrane</keyword>
<organism evidence="2 3">
    <name type="scientific">Micromonospora rosaria</name>
    <dbReference type="NCBI Taxonomy" id="47874"/>
    <lineage>
        <taxon>Bacteria</taxon>
        <taxon>Bacillati</taxon>
        <taxon>Actinomycetota</taxon>
        <taxon>Actinomycetes</taxon>
        <taxon>Micromonosporales</taxon>
        <taxon>Micromonosporaceae</taxon>
        <taxon>Micromonospora</taxon>
    </lineage>
</organism>
<accession>A0A136PIN7</accession>
<keyword evidence="1" id="KW-0472">Membrane</keyword>
<reference evidence="2 3" key="1">
    <citation type="submission" date="2016-01" db="EMBL/GenBank/DDBJ databases">
        <title>Whole genome sequence and analysis of Micromonospora rosaria DSM 803, which can produce antibacterial substance rosamicin.</title>
        <authorList>
            <person name="Yang H."/>
            <person name="He X."/>
            <person name="Zhu D."/>
        </authorList>
    </citation>
    <scope>NUCLEOTIDE SEQUENCE [LARGE SCALE GENOMIC DNA]</scope>
    <source>
        <strain evidence="2 3">DSM 803</strain>
    </source>
</reference>
<evidence type="ECO:0000313" key="2">
    <source>
        <dbReference type="EMBL" id="KXK58268.1"/>
    </source>
</evidence>
<protein>
    <submittedName>
        <fullName evidence="2">Uncharacterized protein</fullName>
    </submittedName>
</protein>
<comment type="caution">
    <text evidence="2">The sequence shown here is derived from an EMBL/GenBank/DDBJ whole genome shotgun (WGS) entry which is preliminary data.</text>
</comment>
<feature type="transmembrane region" description="Helical" evidence="1">
    <location>
        <begin position="50"/>
        <end position="73"/>
    </location>
</feature>
<evidence type="ECO:0000256" key="1">
    <source>
        <dbReference type="SAM" id="Phobius"/>
    </source>
</evidence>
<feature type="transmembrane region" description="Helical" evidence="1">
    <location>
        <begin position="79"/>
        <end position="102"/>
    </location>
</feature>
<proteinExistence type="predicted"/>